<name>A0A841R3H6_9FIRM</name>
<evidence type="ECO:0000256" key="1">
    <source>
        <dbReference type="SAM" id="Phobius"/>
    </source>
</evidence>
<dbReference type="Proteomes" id="UP000591941">
    <property type="component" value="Unassembled WGS sequence"/>
</dbReference>
<sequence length="43" mass="5334">MLRRWKIWWNYHLRTEKGRHDAKEYILLIVFLVLLIVILGIGR</sequence>
<keyword evidence="3" id="KW-1185">Reference proteome</keyword>
<evidence type="ECO:0000313" key="2">
    <source>
        <dbReference type="EMBL" id="MBB6477142.1"/>
    </source>
</evidence>
<keyword evidence="1" id="KW-0472">Membrane</keyword>
<feature type="transmembrane region" description="Helical" evidence="1">
    <location>
        <begin position="25"/>
        <end position="42"/>
    </location>
</feature>
<keyword evidence="1" id="KW-1133">Transmembrane helix</keyword>
<evidence type="ECO:0000313" key="3">
    <source>
        <dbReference type="Proteomes" id="UP000591941"/>
    </source>
</evidence>
<protein>
    <submittedName>
        <fullName evidence="2">Uncharacterized protein</fullName>
    </submittedName>
</protein>
<dbReference type="AlphaFoldDB" id="A0A841R3H6"/>
<organism evidence="2 3">
    <name type="scientific">Negativicoccus succinicivorans</name>
    <dbReference type="NCBI Taxonomy" id="620903"/>
    <lineage>
        <taxon>Bacteria</taxon>
        <taxon>Bacillati</taxon>
        <taxon>Bacillota</taxon>
        <taxon>Negativicutes</taxon>
        <taxon>Veillonellales</taxon>
        <taxon>Veillonellaceae</taxon>
        <taxon>Negativicoccus</taxon>
    </lineage>
</organism>
<proteinExistence type="predicted"/>
<comment type="caution">
    <text evidence="2">The sequence shown here is derived from an EMBL/GenBank/DDBJ whole genome shotgun (WGS) entry which is preliminary data.</text>
</comment>
<reference evidence="2 3" key="1">
    <citation type="submission" date="2020-08" db="EMBL/GenBank/DDBJ databases">
        <title>Genomic Encyclopedia of Type Strains, Phase IV (KMG-IV): sequencing the most valuable type-strain genomes for metagenomic binning, comparative biology and taxonomic classification.</title>
        <authorList>
            <person name="Goeker M."/>
        </authorList>
    </citation>
    <scope>NUCLEOTIDE SEQUENCE [LARGE SCALE GENOMIC DNA]</scope>
    <source>
        <strain evidence="2 3">DSM 21255</strain>
    </source>
</reference>
<dbReference type="EMBL" id="JACHHI010000001">
    <property type="protein sequence ID" value="MBB6477142.1"/>
    <property type="molecule type" value="Genomic_DNA"/>
</dbReference>
<accession>A0A841R3H6</accession>
<gene>
    <name evidence="2" type="ORF">HNR45_000164</name>
</gene>
<keyword evidence="1" id="KW-0812">Transmembrane</keyword>